<dbReference type="AlphaFoldDB" id="A0A370DLW5"/>
<dbReference type="EMBL" id="QFXC01000002">
    <property type="protein sequence ID" value="RDH85905.1"/>
    <property type="molecule type" value="Genomic_DNA"/>
</dbReference>
<reference evidence="2 3" key="1">
    <citation type="journal article" date="2018" name="ISME J.">
        <title>Endosymbiont genomes yield clues of tubeworm success.</title>
        <authorList>
            <person name="Li Y."/>
            <person name="Liles M.R."/>
            <person name="Halanych K.M."/>
        </authorList>
    </citation>
    <scope>NUCLEOTIDE SEQUENCE [LARGE SCALE GENOMIC DNA]</scope>
    <source>
        <strain evidence="2">A1464</strain>
    </source>
</reference>
<dbReference type="InterPro" id="IPR032033">
    <property type="entry name" value="Cytochrome_P460"/>
</dbReference>
<comment type="caution">
    <text evidence="2">The sequence shown here is derived from an EMBL/GenBank/DDBJ whole genome shotgun (WGS) entry which is preliminary data.</text>
</comment>
<dbReference type="CDD" id="cd20751">
    <property type="entry name" value="cyt_P460_Ne-like"/>
    <property type="match status" value="1"/>
</dbReference>
<sequence length="213" mass="23328">MKHINTPSSSRKFKRSIISAALITITSSFILPLNAIADDGMAKYNSKNELIRPSGFREWIYVGTPLTPNDMNNGKAAFPEFHNVYISPDSWKHWKKTGKFKDGTVIIKELVSVGSKSAASGKGYFMGEYLGLEALIKDSKRFSKEVGNWAFFSFSSPDHKTLASSAKAQPEASCSTCHQANANDDLVFTKYYPVLRAGKATGEKATGGVDSKL</sequence>
<gene>
    <name evidence="2" type="ORF">DIZ80_00050</name>
</gene>
<protein>
    <submittedName>
        <fullName evidence="2">Cytochrome P460</fullName>
    </submittedName>
</protein>
<evidence type="ECO:0000259" key="1">
    <source>
        <dbReference type="Pfam" id="PF16694"/>
    </source>
</evidence>
<accession>A0A370DLW5</accession>
<name>A0A370DLW5_9GAMM</name>
<organism evidence="2 3">
    <name type="scientific">endosymbiont of Galathealinum brachiosum</name>
    <dbReference type="NCBI Taxonomy" id="2200906"/>
    <lineage>
        <taxon>Bacteria</taxon>
        <taxon>Pseudomonadati</taxon>
        <taxon>Pseudomonadota</taxon>
        <taxon>Gammaproteobacteria</taxon>
        <taxon>sulfur-oxidizing symbionts</taxon>
    </lineage>
</organism>
<proteinExistence type="predicted"/>
<feature type="domain" description="Cytochrome P460" evidence="1">
    <location>
        <begin position="53"/>
        <end position="189"/>
    </location>
</feature>
<dbReference type="Pfam" id="PF16694">
    <property type="entry name" value="Cytochrome_P460"/>
    <property type="match status" value="1"/>
</dbReference>
<dbReference type="Gene3D" id="3.50.70.20">
    <property type="entry name" value="Cytochrome P460"/>
    <property type="match status" value="1"/>
</dbReference>
<keyword evidence="3" id="KW-1185">Reference proteome</keyword>
<dbReference type="InterPro" id="IPR038142">
    <property type="entry name" value="Cytochrome_P460_sp"/>
</dbReference>
<evidence type="ECO:0000313" key="3">
    <source>
        <dbReference type="Proteomes" id="UP000254266"/>
    </source>
</evidence>
<dbReference type="Proteomes" id="UP000254266">
    <property type="component" value="Unassembled WGS sequence"/>
</dbReference>
<evidence type="ECO:0000313" key="2">
    <source>
        <dbReference type="EMBL" id="RDH85905.1"/>
    </source>
</evidence>